<organism evidence="1 2">
    <name type="scientific">Salmonirosea aquatica</name>
    <dbReference type="NCBI Taxonomy" id="2654236"/>
    <lineage>
        <taxon>Bacteria</taxon>
        <taxon>Pseudomonadati</taxon>
        <taxon>Bacteroidota</taxon>
        <taxon>Cytophagia</taxon>
        <taxon>Cytophagales</taxon>
        <taxon>Spirosomataceae</taxon>
        <taxon>Salmonirosea</taxon>
    </lineage>
</organism>
<name>A0A7C9FBE0_9BACT</name>
<comment type="caution">
    <text evidence="1">The sequence shown here is derived from an EMBL/GenBank/DDBJ whole genome shotgun (WGS) entry which is preliminary data.</text>
</comment>
<dbReference type="AlphaFoldDB" id="A0A7C9FBE0"/>
<dbReference type="Proteomes" id="UP000479293">
    <property type="component" value="Unassembled WGS sequence"/>
</dbReference>
<evidence type="ECO:0000313" key="2">
    <source>
        <dbReference type="Proteomes" id="UP000479293"/>
    </source>
</evidence>
<evidence type="ECO:0000313" key="1">
    <source>
        <dbReference type="EMBL" id="MPR36624.1"/>
    </source>
</evidence>
<sequence length="106" mass="11828">MVYTTKIDLLGIVRGDSFELCVEIGEAFDLAGCTARAQVRSYAGDFRVVLELDIDIDGQHITLSKEAEAMRIAPGSYEYDVVVTDPEGREHTLFGGRFRITNRVTR</sequence>
<gene>
    <name evidence="1" type="ORF">GBK04_25590</name>
</gene>
<proteinExistence type="predicted"/>
<dbReference type="EMBL" id="WHLY01000002">
    <property type="protein sequence ID" value="MPR36624.1"/>
    <property type="molecule type" value="Genomic_DNA"/>
</dbReference>
<protein>
    <submittedName>
        <fullName evidence="1">Uncharacterized protein</fullName>
    </submittedName>
</protein>
<dbReference type="RefSeq" id="WP_152764697.1">
    <property type="nucleotide sequence ID" value="NZ_WHLY01000002.1"/>
</dbReference>
<accession>A0A7C9FBE0</accession>
<keyword evidence="2" id="KW-1185">Reference proteome</keyword>
<reference evidence="1 2" key="1">
    <citation type="submission" date="2019-10" db="EMBL/GenBank/DDBJ databases">
        <title>Draft Genome Sequence of Cytophagaceae sp. SJW1-29.</title>
        <authorList>
            <person name="Choi A."/>
        </authorList>
    </citation>
    <scope>NUCLEOTIDE SEQUENCE [LARGE SCALE GENOMIC DNA]</scope>
    <source>
        <strain evidence="1 2">SJW1-29</strain>
    </source>
</reference>